<feature type="domain" description="Xylose isomerase-like TIM barrel" evidence="1">
    <location>
        <begin position="59"/>
        <end position="280"/>
    </location>
</feature>
<name>A0A3D8HCM4_9BACT</name>
<keyword evidence="5" id="KW-1185">Reference proteome</keyword>
<evidence type="ECO:0000313" key="3">
    <source>
        <dbReference type="EMBL" id="RDU48277.1"/>
    </source>
</evidence>
<dbReference type="InterPro" id="IPR050312">
    <property type="entry name" value="IolE/XylAMocC-like"/>
</dbReference>
<dbReference type="RefSeq" id="WP_115500506.1">
    <property type="nucleotide sequence ID" value="NZ_JACRTI010000043.1"/>
</dbReference>
<dbReference type="EMBL" id="JACRTI010000043">
    <property type="protein sequence ID" value="MBC8603011.1"/>
    <property type="molecule type" value="Genomic_DNA"/>
</dbReference>
<dbReference type="PANTHER" id="PTHR12110">
    <property type="entry name" value="HYDROXYPYRUVATE ISOMERASE"/>
    <property type="match status" value="1"/>
</dbReference>
<dbReference type="PANTHER" id="PTHR12110:SF53">
    <property type="entry name" value="BLR5974 PROTEIN"/>
    <property type="match status" value="1"/>
</dbReference>
<dbReference type="Proteomes" id="UP000256321">
    <property type="component" value="Unassembled WGS sequence"/>
</dbReference>
<keyword evidence="3" id="KW-0413">Isomerase</keyword>
<evidence type="ECO:0000313" key="5">
    <source>
        <dbReference type="Proteomes" id="UP000629596"/>
    </source>
</evidence>
<dbReference type="AlphaFoldDB" id="A0A3D8HCM4"/>
<evidence type="ECO:0000313" key="4">
    <source>
        <dbReference type="Proteomes" id="UP000256321"/>
    </source>
</evidence>
<dbReference type="Gene3D" id="3.20.20.150">
    <property type="entry name" value="Divalent-metal-dependent TIM barrel enzymes"/>
    <property type="match status" value="1"/>
</dbReference>
<dbReference type="Pfam" id="PF01261">
    <property type="entry name" value="AP_endonuc_2"/>
    <property type="match status" value="1"/>
</dbReference>
<protein>
    <submittedName>
        <fullName evidence="3">Sugar phosphate isomerase/epimerase</fullName>
    </submittedName>
</protein>
<dbReference type="InterPro" id="IPR036237">
    <property type="entry name" value="Xyl_isomerase-like_sf"/>
</dbReference>
<reference evidence="2 5" key="2">
    <citation type="submission" date="2020-08" db="EMBL/GenBank/DDBJ databases">
        <title>Genome public.</title>
        <authorList>
            <person name="Liu C."/>
            <person name="Sun Q."/>
        </authorList>
    </citation>
    <scope>NUCLEOTIDE SEQUENCE [LARGE SCALE GENOMIC DNA]</scope>
    <source>
        <strain evidence="2 5">426_9</strain>
    </source>
</reference>
<evidence type="ECO:0000313" key="2">
    <source>
        <dbReference type="EMBL" id="MBC8603011.1"/>
    </source>
</evidence>
<comment type="caution">
    <text evidence="3">The sequence shown here is derived from an EMBL/GenBank/DDBJ whole genome shotgun (WGS) entry which is preliminary data.</text>
</comment>
<sequence length="296" mass="33391">MKSIIFTTILVALFATNGFSQPANRGSIGEKSRVKIGLNFFSFDNPIKNNELDIFDVIKYAASIDMECVDITGYYFPTYPQVPSDEYIYDVKRCAFRNAIDISGTGVRNDFTKPDLAERQKEIQLVKDWIVVGAKLGASTIRVFSGPAIPKGYTWDEAAKWIAEATDECAEFGKQYGVMVAIQNHNDFLKTADEVNKFLSMCKSDNVGLMLDIGCFRTSDPYAEIEEVIHHAITWQIKESVFINGVETKTDVKKLMKLIQQKNYCGYLPIETLGKGNEKERVKTLFIELKKEVKAP</sequence>
<reference evidence="3 4" key="1">
    <citation type="submission" date="2018-07" db="EMBL/GenBank/DDBJ databases">
        <title>Parabacteroides acidifaciens nov. sp., isolated from human feces.</title>
        <authorList>
            <person name="Wang Y.J."/>
        </authorList>
    </citation>
    <scope>NUCLEOTIDE SEQUENCE [LARGE SCALE GENOMIC DNA]</scope>
    <source>
        <strain evidence="3 4">426-9</strain>
    </source>
</reference>
<organism evidence="3 4">
    <name type="scientific">Parabacteroides acidifaciens</name>
    <dbReference type="NCBI Taxonomy" id="2290935"/>
    <lineage>
        <taxon>Bacteria</taxon>
        <taxon>Pseudomonadati</taxon>
        <taxon>Bacteroidota</taxon>
        <taxon>Bacteroidia</taxon>
        <taxon>Bacteroidales</taxon>
        <taxon>Tannerellaceae</taxon>
        <taxon>Parabacteroides</taxon>
    </lineage>
</organism>
<dbReference type="GO" id="GO:0016853">
    <property type="term" value="F:isomerase activity"/>
    <property type="evidence" value="ECO:0007669"/>
    <property type="project" value="UniProtKB-KW"/>
</dbReference>
<dbReference type="InterPro" id="IPR013022">
    <property type="entry name" value="Xyl_isomerase-like_TIM-brl"/>
</dbReference>
<evidence type="ECO:0000259" key="1">
    <source>
        <dbReference type="Pfam" id="PF01261"/>
    </source>
</evidence>
<dbReference type="SUPFAM" id="SSF51658">
    <property type="entry name" value="Xylose isomerase-like"/>
    <property type="match status" value="1"/>
</dbReference>
<dbReference type="Proteomes" id="UP000629596">
    <property type="component" value="Unassembled WGS sequence"/>
</dbReference>
<dbReference type="EMBL" id="QREV01000043">
    <property type="protein sequence ID" value="RDU48277.1"/>
    <property type="molecule type" value="Genomic_DNA"/>
</dbReference>
<gene>
    <name evidence="3" type="ORF">DWU89_15320</name>
    <name evidence="2" type="ORF">H8784_14945</name>
</gene>
<accession>A0A3D8HCM4</accession>
<proteinExistence type="predicted"/>